<reference evidence="2 3" key="1">
    <citation type="submission" date="2016-05" db="EMBL/GenBank/DDBJ databases">
        <title>A degradative enzymes factory behind the ericoid mycorrhizal symbiosis.</title>
        <authorList>
            <consortium name="DOE Joint Genome Institute"/>
            <person name="Martino E."/>
            <person name="Morin E."/>
            <person name="Grelet G."/>
            <person name="Kuo A."/>
            <person name="Kohler A."/>
            <person name="Daghino S."/>
            <person name="Barry K."/>
            <person name="Choi C."/>
            <person name="Cichocki N."/>
            <person name="Clum A."/>
            <person name="Copeland A."/>
            <person name="Hainaut M."/>
            <person name="Haridas S."/>
            <person name="Labutti K."/>
            <person name="Lindquist E."/>
            <person name="Lipzen A."/>
            <person name="Khouja H.-R."/>
            <person name="Murat C."/>
            <person name="Ohm R."/>
            <person name="Olson A."/>
            <person name="Spatafora J."/>
            <person name="Veneault-Fourrey C."/>
            <person name="Henrissat B."/>
            <person name="Grigoriev I."/>
            <person name="Martin F."/>
            <person name="Perotto S."/>
        </authorList>
    </citation>
    <scope>NUCLEOTIDE SEQUENCE [LARGE SCALE GENOMIC DNA]</scope>
    <source>
        <strain evidence="2 3">UAMH 7357</strain>
    </source>
</reference>
<name>A0A2J6PGM8_9HELO</name>
<dbReference type="OrthoDB" id="3471477at2759"/>
<feature type="compositionally biased region" description="Basic and acidic residues" evidence="1">
    <location>
        <begin position="671"/>
        <end position="680"/>
    </location>
</feature>
<organism evidence="2 3">
    <name type="scientific">Hyaloscypha hepaticicola</name>
    <dbReference type="NCBI Taxonomy" id="2082293"/>
    <lineage>
        <taxon>Eukaryota</taxon>
        <taxon>Fungi</taxon>
        <taxon>Dikarya</taxon>
        <taxon>Ascomycota</taxon>
        <taxon>Pezizomycotina</taxon>
        <taxon>Leotiomycetes</taxon>
        <taxon>Helotiales</taxon>
        <taxon>Hyaloscyphaceae</taxon>
        <taxon>Hyaloscypha</taxon>
    </lineage>
</organism>
<sequence>MGVDIATLVETSDFRKAEDQSWLTTSCDTSLVDGKMEHYDQVVAVSQGMVNYTLKRMHQLNPELNTFDGDNPLGTGTITGELDPPQILIDTVDRNVVVWRTNFKTGSLIYTTENGGKQSHAIDGWSVDVKVPLVMKDHKDKPEDTAEDKAANAVQREWVNNCFQLPGDYSAERLYAKFADARWSDVVFAGKSFTINGKPESYEAWKKRSFENAKISLAFESTFKEICRVREIQGYTTIGTHFNLPDPRSVPVVRAALYPPVSMIHQGYPYRMPQSSGAPAEWAEGLTQFEDPGTRNCLLYCENTTLRTMQQRMLGLDGNFATIGSEKDAESRVEGTFALSHQLFFERFLLPALQPFVRDSQVFPLEPTFTGPKDGYDNYSISEPYWVGYNPDKDPNQDATNPIYKFTLVVDPAGNGKKMCYQATVPNARDTPIKRNDKGNNWNKVWSDGTPVVTVRWEIGGTKIFVEGKTLYQTHITTGNHQNVDPGSHWLVPATIWSHIKWDVTWKMAIDAKAVDGSIHFALNAADDMVKVTPTEDMNGWHWEIAGTTKKITDEIQQRVTKQLGTLKETLKQGFEGQLRFNYPGYGKLVFKRSIFNQAGDFIASILYADMPPPDPKNRIIIPPPNHQTPAAGATDPVKGQTGGSATGGAPRLTWTGNSPVVASPPAPPPPKKESSEKDGATSSGSAPAPPAPSPMVDRRVVFSVKGTNTTEQTHYFSQIKLNYTGNSKALQTLLKAVKFVLGGGNSTADQNVVEFKVETSAGATQLNNPQLKPKVYSPHMIDCAVVLTPGTGNVISVPPGGVITVTAKSVSGSKGSKNYYVDVEESWVNSQGEVTPGALEGFRARVPFQLV</sequence>
<evidence type="ECO:0000313" key="3">
    <source>
        <dbReference type="Proteomes" id="UP000235672"/>
    </source>
</evidence>
<gene>
    <name evidence="2" type="ORF">NA56DRAFT_665850</name>
</gene>
<evidence type="ECO:0000256" key="1">
    <source>
        <dbReference type="SAM" id="MobiDB-lite"/>
    </source>
</evidence>
<dbReference type="AlphaFoldDB" id="A0A2J6PGM8"/>
<evidence type="ECO:0000313" key="2">
    <source>
        <dbReference type="EMBL" id="PMD13119.1"/>
    </source>
</evidence>
<keyword evidence="3" id="KW-1185">Reference proteome</keyword>
<accession>A0A2J6PGM8</accession>
<dbReference type="EMBL" id="KZ613536">
    <property type="protein sequence ID" value="PMD13119.1"/>
    <property type="molecule type" value="Genomic_DNA"/>
</dbReference>
<protein>
    <submittedName>
        <fullName evidence="2">Uncharacterized protein</fullName>
    </submittedName>
</protein>
<proteinExistence type="predicted"/>
<dbReference type="Proteomes" id="UP000235672">
    <property type="component" value="Unassembled WGS sequence"/>
</dbReference>
<feature type="region of interest" description="Disordered" evidence="1">
    <location>
        <begin position="615"/>
        <end position="697"/>
    </location>
</feature>